<dbReference type="Proteomes" id="UP000887566">
    <property type="component" value="Unplaced"/>
</dbReference>
<organism evidence="2 3">
    <name type="scientific">Plectus sambesii</name>
    <dbReference type="NCBI Taxonomy" id="2011161"/>
    <lineage>
        <taxon>Eukaryota</taxon>
        <taxon>Metazoa</taxon>
        <taxon>Ecdysozoa</taxon>
        <taxon>Nematoda</taxon>
        <taxon>Chromadorea</taxon>
        <taxon>Plectida</taxon>
        <taxon>Plectina</taxon>
        <taxon>Plectoidea</taxon>
        <taxon>Plectidae</taxon>
        <taxon>Plectus</taxon>
    </lineage>
</organism>
<feature type="compositionally biased region" description="Low complexity" evidence="1">
    <location>
        <begin position="192"/>
        <end position="209"/>
    </location>
</feature>
<keyword evidence="2" id="KW-1185">Reference proteome</keyword>
<dbReference type="WBParaSite" id="PSAMB.scaffold1276size33487.g12120.t1">
    <property type="protein sequence ID" value="PSAMB.scaffold1276size33487.g12120.t1"/>
    <property type="gene ID" value="PSAMB.scaffold1276size33487.g12120"/>
</dbReference>
<feature type="compositionally biased region" description="Low complexity" evidence="1">
    <location>
        <begin position="329"/>
        <end position="340"/>
    </location>
</feature>
<protein>
    <submittedName>
        <fullName evidence="3">Uncharacterized protein</fullName>
    </submittedName>
</protein>
<dbReference type="AlphaFoldDB" id="A0A914UUQ9"/>
<name>A0A914UUQ9_9BILA</name>
<feature type="compositionally biased region" description="Basic and acidic residues" evidence="1">
    <location>
        <begin position="373"/>
        <end position="386"/>
    </location>
</feature>
<evidence type="ECO:0000313" key="3">
    <source>
        <dbReference type="WBParaSite" id="PSAMB.scaffold1276size33487.g12120.t1"/>
    </source>
</evidence>
<feature type="region of interest" description="Disordered" evidence="1">
    <location>
        <begin position="137"/>
        <end position="211"/>
    </location>
</feature>
<feature type="region of interest" description="Disordered" evidence="1">
    <location>
        <begin position="253"/>
        <end position="386"/>
    </location>
</feature>
<sequence>MVAHDGKTGSKHWYRQTIEEKRWLWRSVGNLHDLDKDFKSEKSVPAMDRLEYLTMPDYGLSNKDIKYFHINSVVTGRGPNRLRYLDLEGRWNLNGNSIPYISAAFNHWERMNLAQDAFRDIKREPLNAIGMVGWTPSKIEPRPVPPPAKKAKKPFVVVKPPEPIEEPPPSPRELVPHRSAGYGPAHQRRKLSVPSRSPSVSPRGGSPVPEFDRYAVKYERKDSAVTPYGTKWGSQRDLGYSSAEEPMAIVTDLDRPPHRTQLISPAASPAQTRKMYDTQYDPSYLNRDREQRSTSDDLKYGKDNNTSGYGPYRNAGYGQPHIRRQFDITSPQSTSSSSDHPSPDKNQKGRGRNADNILVSSYHSSKTTTVEYPPRRRELNHWIRDD</sequence>
<proteinExistence type="predicted"/>
<accession>A0A914UUQ9</accession>
<evidence type="ECO:0000256" key="1">
    <source>
        <dbReference type="SAM" id="MobiDB-lite"/>
    </source>
</evidence>
<evidence type="ECO:0000313" key="2">
    <source>
        <dbReference type="Proteomes" id="UP000887566"/>
    </source>
</evidence>
<reference evidence="3" key="1">
    <citation type="submission" date="2022-11" db="UniProtKB">
        <authorList>
            <consortium name="WormBaseParasite"/>
        </authorList>
    </citation>
    <scope>IDENTIFICATION</scope>
</reference>
<feature type="compositionally biased region" description="Basic and acidic residues" evidence="1">
    <location>
        <begin position="286"/>
        <end position="302"/>
    </location>
</feature>
<feature type="compositionally biased region" description="Polar residues" evidence="1">
    <location>
        <begin position="358"/>
        <end position="370"/>
    </location>
</feature>